<comment type="caution">
    <text evidence="1">The sequence shown here is derived from an EMBL/GenBank/DDBJ whole genome shotgun (WGS) entry which is preliminary data.</text>
</comment>
<organism evidence="1 2">
    <name type="scientific">Gracilibacillus xinjiangensis</name>
    <dbReference type="NCBI Taxonomy" id="1193282"/>
    <lineage>
        <taxon>Bacteria</taxon>
        <taxon>Bacillati</taxon>
        <taxon>Bacillota</taxon>
        <taxon>Bacilli</taxon>
        <taxon>Bacillales</taxon>
        <taxon>Bacillaceae</taxon>
        <taxon>Gracilibacillus</taxon>
    </lineage>
</organism>
<evidence type="ECO:0000313" key="1">
    <source>
        <dbReference type="EMBL" id="MFC4402902.1"/>
    </source>
</evidence>
<protein>
    <submittedName>
        <fullName evidence="1">Histidine kinase</fullName>
    </submittedName>
</protein>
<evidence type="ECO:0000313" key="2">
    <source>
        <dbReference type="Proteomes" id="UP001595882"/>
    </source>
</evidence>
<dbReference type="GO" id="GO:0016301">
    <property type="term" value="F:kinase activity"/>
    <property type="evidence" value="ECO:0007669"/>
    <property type="project" value="UniProtKB-KW"/>
</dbReference>
<keyword evidence="1" id="KW-0418">Kinase</keyword>
<proteinExistence type="predicted"/>
<dbReference type="EMBL" id="JBHSDT010000004">
    <property type="protein sequence ID" value="MFC4402902.1"/>
    <property type="molecule type" value="Genomic_DNA"/>
</dbReference>
<reference evidence="2" key="1">
    <citation type="journal article" date="2019" name="Int. J. Syst. Evol. Microbiol.">
        <title>The Global Catalogue of Microorganisms (GCM) 10K type strain sequencing project: providing services to taxonomists for standard genome sequencing and annotation.</title>
        <authorList>
            <consortium name="The Broad Institute Genomics Platform"/>
            <consortium name="The Broad Institute Genome Sequencing Center for Infectious Disease"/>
            <person name="Wu L."/>
            <person name="Ma J."/>
        </authorList>
    </citation>
    <scope>NUCLEOTIDE SEQUENCE [LARGE SCALE GENOMIC DNA]</scope>
    <source>
        <strain evidence="2">CCUG 37865</strain>
    </source>
</reference>
<sequence>MEEKKQLFEQLKSIKDYWVKTSLESLDENADLIWSDYEEEYQKLQHLLKNDEEKEAYEKILNELIKGAIHSILVMVDGGDDLADKYTVDLVVEKNNKSLKTSGALHEEFYDYLLDVED</sequence>
<gene>
    <name evidence="1" type="ORF">ACFOY7_07420</name>
</gene>
<dbReference type="Proteomes" id="UP001595882">
    <property type="component" value="Unassembled WGS sequence"/>
</dbReference>
<keyword evidence="1" id="KW-0808">Transferase</keyword>
<accession>A0ABV8WUH7</accession>
<dbReference type="RefSeq" id="WP_390250931.1">
    <property type="nucleotide sequence ID" value="NZ_JBHSDT010000004.1"/>
</dbReference>
<keyword evidence="2" id="KW-1185">Reference proteome</keyword>
<name>A0ABV8WUH7_9BACI</name>